<evidence type="ECO:0000256" key="3">
    <source>
        <dbReference type="ARBA" id="ARBA00022679"/>
    </source>
</evidence>
<sequence>MNDDQLLRYSRQIMLPAIGIEGQQALLDARVLIIGLGGLGSPVAIYLAAAGVGTLILADYDRVELSNLQRQIIHTTDAIGQPKVNSAAAAIARLNPECRCECLDQALDDTALARQVARADLVLDCSDNFTTRFAVNRACVAHSTPLVSGAAIRAEGQVTVFSGQRGGPCYHCLYGSGAEADETCSENGVLAPVVGIIGSIQATEALKLLSGAGTPLHGRLLLLDAMQMQWRTLKLRADPDCPVCGSREA</sequence>
<dbReference type="GO" id="GO:0005829">
    <property type="term" value="C:cytosol"/>
    <property type="evidence" value="ECO:0007669"/>
    <property type="project" value="TreeGrafter"/>
</dbReference>
<evidence type="ECO:0000256" key="14">
    <source>
        <dbReference type="SAM" id="Phobius"/>
    </source>
</evidence>
<dbReference type="NCBIfam" id="NF004281">
    <property type="entry name" value="PRK05690.1"/>
    <property type="match status" value="1"/>
</dbReference>
<dbReference type="GO" id="GO:0061605">
    <property type="term" value="F:molybdopterin-synthase adenylyltransferase activity"/>
    <property type="evidence" value="ECO:0007669"/>
    <property type="project" value="UniProtKB-EC"/>
</dbReference>
<evidence type="ECO:0000256" key="12">
    <source>
        <dbReference type="ARBA" id="ARBA00075328"/>
    </source>
</evidence>
<comment type="similarity">
    <text evidence="2">Belongs to the HesA/MoeB/ThiF family.</text>
</comment>
<comment type="function">
    <text evidence="7">Catalyzes the adenylation by ATP of the carboxyl group of the C-terminal glycine of sulfur carrier protein MoaD.</text>
</comment>
<accession>A0A6N4DVY9</accession>
<reference evidence="16 17" key="1">
    <citation type="submission" date="2018-01" db="EMBL/GenBank/DDBJ databases">
        <title>Novel co-symbiosis in the lucinid bivalve Phacoides pectinatus.</title>
        <authorList>
            <person name="Lim S.J."/>
            <person name="Davis B.G."/>
            <person name="Gill D.E."/>
            <person name="Engel A.S."/>
            <person name="Anderson L.C."/>
            <person name="Campbell B.J."/>
        </authorList>
    </citation>
    <scope>NUCLEOTIDE SEQUENCE [LARGE SCALE GENOMIC DNA]</scope>
    <source>
        <strain evidence="16">N3_P5</strain>
    </source>
</reference>
<evidence type="ECO:0000256" key="4">
    <source>
        <dbReference type="ARBA" id="ARBA00022741"/>
    </source>
</evidence>
<proteinExistence type="inferred from homology"/>
<gene>
    <name evidence="16" type="ORF">C3L24_06415</name>
</gene>
<evidence type="ECO:0000256" key="9">
    <source>
        <dbReference type="ARBA" id="ARBA00066884"/>
    </source>
</evidence>
<organism evidence="16 17">
    <name type="scientific">Candidatus Sedimenticola endophacoides</name>
    <dbReference type="NCBI Taxonomy" id="2548426"/>
    <lineage>
        <taxon>Bacteria</taxon>
        <taxon>Pseudomonadati</taxon>
        <taxon>Pseudomonadota</taxon>
        <taxon>Gammaproteobacteria</taxon>
        <taxon>Chromatiales</taxon>
        <taxon>Sedimenticolaceae</taxon>
        <taxon>Sedimenticola</taxon>
    </lineage>
</organism>
<evidence type="ECO:0000256" key="8">
    <source>
        <dbReference type="ARBA" id="ARBA00063809"/>
    </source>
</evidence>
<keyword evidence="4" id="KW-0547">Nucleotide-binding</keyword>
<comment type="catalytic activity">
    <reaction evidence="6">
        <text>[molybdopterin-synthase sulfur-carrier protein]-C-terminal Gly-Gly + ATP + H(+) = [molybdopterin-synthase sulfur-carrier protein]-C-terminal Gly-Gly-AMP + diphosphate</text>
        <dbReference type="Rhea" id="RHEA:43616"/>
        <dbReference type="Rhea" id="RHEA-COMP:12159"/>
        <dbReference type="Rhea" id="RHEA-COMP:12202"/>
        <dbReference type="ChEBI" id="CHEBI:15378"/>
        <dbReference type="ChEBI" id="CHEBI:30616"/>
        <dbReference type="ChEBI" id="CHEBI:33019"/>
        <dbReference type="ChEBI" id="CHEBI:90618"/>
        <dbReference type="ChEBI" id="CHEBI:90778"/>
        <dbReference type="EC" id="2.7.7.80"/>
    </reaction>
</comment>
<comment type="caution">
    <text evidence="16">The sequence shown here is derived from an EMBL/GenBank/DDBJ whole genome shotgun (WGS) entry which is preliminary data.</text>
</comment>
<feature type="transmembrane region" description="Helical" evidence="14">
    <location>
        <begin position="31"/>
        <end position="58"/>
    </location>
</feature>
<dbReference type="FunFam" id="3.40.50.720:FF:000033">
    <property type="entry name" value="Adenylyltransferase and sulfurtransferase MOCS3"/>
    <property type="match status" value="1"/>
</dbReference>
<evidence type="ECO:0000313" key="16">
    <source>
        <dbReference type="EMBL" id="PUE02263.1"/>
    </source>
</evidence>
<name>A0A6N4DVY9_9GAMM</name>
<dbReference type="Pfam" id="PF00899">
    <property type="entry name" value="ThiF"/>
    <property type="match status" value="1"/>
</dbReference>
<dbReference type="EC" id="2.7.7.80" evidence="9"/>
<dbReference type="InterPro" id="IPR045886">
    <property type="entry name" value="ThiF/MoeB/HesA"/>
</dbReference>
<dbReference type="GO" id="GO:0008641">
    <property type="term" value="F:ubiquitin-like modifier activating enzyme activity"/>
    <property type="evidence" value="ECO:0007669"/>
    <property type="project" value="InterPro"/>
</dbReference>
<dbReference type="EMBL" id="PQCO01000184">
    <property type="protein sequence ID" value="PUE02263.1"/>
    <property type="molecule type" value="Genomic_DNA"/>
</dbReference>
<dbReference type="GO" id="GO:0005524">
    <property type="term" value="F:ATP binding"/>
    <property type="evidence" value="ECO:0007669"/>
    <property type="project" value="UniProtKB-KW"/>
</dbReference>
<evidence type="ECO:0000256" key="13">
    <source>
        <dbReference type="ARBA" id="ARBA00078531"/>
    </source>
</evidence>
<dbReference type="GO" id="GO:0008146">
    <property type="term" value="F:sulfotransferase activity"/>
    <property type="evidence" value="ECO:0007669"/>
    <property type="project" value="TreeGrafter"/>
</dbReference>
<dbReference type="SUPFAM" id="SSF69572">
    <property type="entry name" value="Activating enzymes of the ubiquitin-like proteins"/>
    <property type="match status" value="1"/>
</dbReference>
<comment type="pathway">
    <text evidence="1">Cofactor biosynthesis; molybdopterin biosynthesis.</text>
</comment>
<keyword evidence="5" id="KW-0067">ATP-binding</keyword>
<dbReference type="PANTHER" id="PTHR10953">
    <property type="entry name" value="UBIQUITIN-ACTIVATING ENZYME E1"/>
    <property type="match status" value="1"/>
</dbReference>
<evidence type="ECO:0000256" key="2">
    <source>
        <dbReference type="ARBA" id="ARBA00009919"/>
    </source>
</evidence>
<dbReference type="Proteomes" id="UP000250928">
    <property type="component" value="Unassembled WGS sequence"/>
</dbReference>
<dbReference type="Gene3D" id="3.40.50.720">
    <property type="entry name" value="NAD(P)-binding Rossmann-like Domain"/>
    <property type="match status" value="1"/>
</dbReference>
<dbReference type="InterPro" id="IPR000594">
    <property type="entry name" value="ThiF_NAD_FAD-bd"/>
</dbReference>
<dbReference type="AlphaFoldDB" id="A0A6N4DVY9"/>
<dbReference type="GO" id="GO:0004792">
    <property type="term" value="F:thiosulfate-cyanide sulfurtransferase activity"/>
    <property type="evidence" value="ECO:0007669"/>
    <property type="project" value="TreeGrafter"/>
</dbReference>
<keyword evidence="14" id="KW-1133">Transmembrane helix</keyword>
<evidence type="ECO:0000313" key="17">
    <source>
        <dbReference type="Proteomes" id="UP000250928"/>
    </source>
</evidence>
<feature type="domain" description="THIF-type NAD/FAD binding fold" evidence="15">
    <location>
        <begin position="9"/>
        <end position="243"/>
    </location>
</feature>
<evidence type="ECO:0000259" key="15">
    <source>
        <dbReference type="Pfam" id="PF00899"/>
    </source>
</evidence>
<keyword evidence="14" id="KW-0472">Membrane</keyword>
<evidence type="ECO:0000256" key="5">
    <source>
        <dbReference type="ARBA" id="ARBA00022840"/>
    </source>
</evidence>
<keyword evidence="3 16" id="KW-0808">Transferase</keyword>
<evidence type="ECO:0000256" key="7">
    <source>
        <dbReference type="ARBA" id="ARBA00055169"/>
    </source>
</evidence>
<evidence type="ECO:0000256" key="10">
    <source>
        <dbReference type="ARBA" id="ARBA00073635"/>
    </source>
</evidence>
<evidence type="ECO:0000256" key="6">
    <source>
        <dbReference type="ARBA" id="ARBA00052218"/>
    </source>
</evidence>
<evidence type="ECO:0000256" key="11">
    <source>
        <dbReference type="ARBA" id="ARBA00075110"/>
    </source>
</evidence>
<keyword evidence="14" id="KW-0812">Transmembrane</keyword>
<evidence type="ECO:0000256" key="1">
    <source>
        <dbReference type="ARBA" id="ARBA00005046"/>
    </source>
</evidence>
<dbReference type="CDD" id="cd00757">
    <property type="entry name" value="ThiF_MoeB_HesA_family"/>
    <property type="match status" value="1"/>
</dbReference>
<dbReference type="PANTHER" id="PTHR10953:SF102">
    <property type="entry name" value="ADENYLYLTRANSFERASE AND SULFURTRANSFERASE MOCS3"/>
    <property type="match status" value="1"/>
</dbReference>
<comment type="subunit">
    <text evidence="8">Homodimer. Forms a stable heterotetrameric complex of 2 MoeB and 2 MoaD during adenylation of MoaD.</text>
</comment>
<keyword evidence="16" id="KW-0548">Nucleotidyltransferase</keyword>
<protein>
    <recommendedName>
        <fullName evidence="10">Molybdopterin-synthase adenylyltransferase</fullName>
        <ecNumber evidence="9">2.7.7.80</ecNumber>
    </recommendedName>
    <alternativeName>
        <fullName evidence="13">MoaD protein adenylase</fullName>
    </alternativeName>
    <alternativeName>
        <fullName evidence="11">Molybdopterin-converting factor subunit 1 adenylase</fullName>
    </alternativeName>
    <alternativeName>
        <fullName evidence="12">Sulfur carrier protein MoaD adenylyltransferase</fullName>
    </alternativeName>
</protein>
<dbReference type="InterPro" id="IPR035985">
    <property type="entry name" value="Ubiquitin-activating_enz"/>
</dbReference>